<feature type="compositionally biased region" description="Acidic residues" evidence="8">
    <location>
        <begin position="682"/>
        <end position="702"/>
    </location>
</feature>
<feature type="region of interest" description="Disordered" evidence="8">
    <location>
        <begin position="1"/>
        <end position="35"/>
    </location>
</feature>
<evidence type="ECO:0000256" key="2">
    <source>
        <dbReference type="ARBA" id="ARBA00006918"/>
    </source>
</evidence>
<evidence type="ECO:0000256" key="8">
    <source>
        <dbReference type="SAM" id="MobiDB-lite"/>
    </source>
</evidence>
<feature type="compositionally biased region" description="Basic and acidic residues" evidence="8">
    <location>
        <begin position="586"/>
        <end position="596"/>
    </location>
</feature>
<comment type="subcellular location">
    <subcellularLocation>
        <location evidence="1">Nucleus</location>
    </subcellularLocation>
</comment>
<feature type="compositionally biased region" description="Low complexity" evidence="8">
    <location>
        <begin position="608"/>
        <end position="625"/>
    </location>
</feature>
<dbReference type="InterPro" id="IPR032563">
    <property type="entry name" value="DAMP1_SANT-like"/>
</dbReference>
<reference evidence="10 11" key="1">
    <citation type="submission" date="2016-04" db="EMBL/GenBank/DDBJ databases">
        <title>Draft genome of Fonsecaea erecta CBS 125763.</title>
        <authorList>
            <person name="Weiss V.A."/>
            <person name="Vicente V.A."/>
            <person name="Raittz R.T."/>
            <person name="Moreno L.F."/>
            <person name="De Souza E.M."/>
            <person name="Pedrosa F.O."/>
            <person name="Steffens M.B."/>
            <person name="Faoro H."/>
            <person name="Tadra-Sfeir M.Z."/>
            <person name="Najafzadeh M.J."/>
            <person name="Felipe M.S."/>
            <person name="Teixeira M."/>
            <person name="Sun J."/>
            <person name="Xi L."/>
            <person name="Gomes R."/>
            <person name="De Azevedo C.M."/>
            <person name="Salgado C.G."/>
            <person name="Da Silva M.B."/>
            <person name="Nascimento M.F."/>
            <person name="Queiroz-Telles F."/>
            <person name="Attili D.S."/>
            <person name="Gorbushina A."/>
        </authorList>
    </citation>
    <scope>NUCLEOTIDE SEQUENCE [LARGE SCALE GENOMIC DNA]</scope>
    <source>
        <strain evidence="10 11">CBS 125763</strain>
    </source>
</reference>
<feature type="compositionally biased region" description="Acidic residues" evidence="8">
    <location>
        <begin position="645"/>
        <end position="672"/>
    </location>
</feature>
<feature type="compositionally biased region" description="Basic and acidic residues" evidence="8">
    <location>
        <begin position="378"/>
        <end position="395"/>
    </location>
</feature>
<evidence type="ECO:0000313" key="10">
    <source>
        <dbReference type="EMBL" id="OAP54344.1"/>
    </source>
</evidence>
<feature type="compositionally biased region" description="Acidic residues" evidence="8">
    <location>
        <begin position="775"/>
        <end position="792"/>
    </location>
</feature>
<feature type="region of interest" description="Disordered" evidence="8">
    <location>
        <begin position="357"/>
        <end position="417"/>
    </location>
</feature>
<evidence type="ECO:0000256" key="1">
    <source>
        <dbReference type="ARBA" id="ARBA00004123"/>
    </source>
</evidence>
<dbReference type="AlphaFoldDB" id="A0A178Z3P0"/>
<dbReference type="PANTHER" id="PTHR12855:SF10">
    <property type="entry name" value="DNA METHYLTRANSFERASE 1-ASSOCIATED PROTEIN 1"/>
    <property type="match status" value="1"/>
</dbReference>
<evidence type="ECO:0000256" key="7">
    <source>
        <dbReference type="ARBA" id="ARBA00023242"/>
    </source>
</evidence>
<dbReference type="GO" id="GO:0006338">
    <property type="term" value="P:chromatin remodeling"/>
    <property type="evidence" value="ECO:0007669"/>
    <property type="project" value="InterPro"/>
</dbReference>
<feature type="compositionally biased region" description="Low complexity" evidence="8">
    <location>
        <begin position="810"/>
        <end position="825"/>
    </location>
</feature>
<evidence type="ECO:0000256" key="3">
    <source>
        <dbReference type="ARBA" id="ARBA00019132"/>
    </source>
</evidence>
<organism evidence="10 11">
    <name type="scientific">Fonsecaea erecta</name>
    <dbReference type="NCBI Taxonomy" id="1367422"/>
    <lineage>
        <taxon>Eukaryota</taxon>
        <taxon>Fungi</taxon>
        <taxon>Dikarya</taxon>
        <taxon>Ascomycota</taxon>
        <taxon>Pezizomycotina</taxon>
        <taxon>Eurotiomycetes</taxon>
        <taxon>Chaetothyriomycetidae</taxon>
        <taxon>Chaetothyriales</taxon>
        <taxon>Herpotrichiellaceae</taxon>
        <taxon>Fonsecaea</taxon>
    </lineage>
</organism>
<feature type="compositionally biased region" description="Acidic residues" evidence="8">
    <location>
        <begin position="751"/>
        <end position="768"/>
    </location>
</feature>
<evidence type="ECO:0000256" key="5">
    <source>
        <dbReference type="ARBA" id="ARBA00023015"/>
    </source>
</evidence>
<gene>
    <name evidence="10" type="ORF">AYL99_11445</name>
</gene>
<dbReference type="InterPro" id="IPR027109">
    <property type="entry name" value="Swc4/Dmap1"/>
</dbReference>
<keyword evidence="11" id="KW-1185">Reference proteome</keyword>
<keyword evidence="5" id="KW-0805">Transcription regulation</keyword>
<sequence length="832" mass="93219">MASTSDIRDIMNLGQAGPRQPAPKKKKHVEPQTRVTGVKREVQALMGDSVPPIAIVEQRSYKSRPSISQKLFKPRHWEERPFVHGGRTDGLVLRHWKRSIPGSAARAPVVANGPMDVEMTDGSKTSPAVQELRFEEEYPSHKWNTKVQVPAYTDEQYENMLKSEDWTRQETDYLMELCRDYDLRWIIIADRYSPQDIQAPQPADPNGESNGSELVVKPHYPNRPMEALKQRYYAVAAKLMEAQTPASTMTQAEFQLWEKMRNFDAKTETMRKAMAEKLFERTKDEADEERILLEELHRITKNEDDFIKMRRDLYARLEPVAPIRRTERGEEQSTAMYQTSGGLAMLLQSLLAKERKLKRPPVPGTIENGSASTPTESQRYDKGRHPPQYNRRDTTDTQAAEDAPSGHKKGSVSQPNVRILSPQEEARFGVAHPQERITSGVQFRHEKINRLTMAKSQTQTTKIQAALTELGIPPRLLMPTERVCREFERLVTEINVLLDCRKVNEKIATEIKILEEARRIRLGLPKDGEEPAASSDPTQPSFPTTTDAMEIDDSQVGNNSKMEGTQDDSMAVAEEDQDAEAEDDVQPLKDVEKRADGEDEKDGSSIRVDQQAAEAEADQDVVQQATSKPIKDRDEESEGAKTGEENEEEDEEDEEEVTGVDEEEDEDEDNEAGEGGRQAQADLDDEDEDGDEDDDDDDDEGLEVPVTPQNESDAEEDNGDEDEEDEDDEPEVEAESDEEASAREDDAGSGSDDEVEAEDDKDEEENGDEALAAAEVDDSDDDDAEDEPDEEPAAASTALSALPRVHKRSASVISAASRAGSNRSGIGRKKRR</sequence>
<comment type="caution">
    <text evidence="10">The sequence shown here is derived from an EMBL/GenBank/DDBJ whole genome shotgun (WGS) entry which is preliminary data.</text>
</comment>
<comment type="similarity">
    <text evidence="2">Belongs to the SWC4 family.</text>
</comment>
<feature type="region of interest" description="Disordered" evidence="8">
    <location>
        <begin position="524"/>
        <end position="832"/>
    </location>
</feature>
<dbReference type="GO" id="GO:0006281">
    <property type="term" value="P:DNA repair"/>
    <property type="evidence" value="ECO:0007669"/>
    <property type="project" value="InterPro"/>
</dbReference>
<dbReference type="PANTHER" id="PTHR12855">
    <property type="entry name" value="DNA METHYLTRANSFERASE 1-ASSOCIATED PROTEIN 1 FAMILY MEMBER"/>
    <property type="match status" value="1"/>
</dbReference>
<feature type="domain" description="DAMP1 SANT/Myb-like" evidence="9">
    <location>
        <begin position="139"/>
        <end position="240"/>
    </location>
</feature>
<keyword evidence="7" id="KW-0539">Nucleus</keyword>
<dbReference type="GO" id="GO:0003714">
    <property type="term" value="F:transcription corepressor activity"/>
    <property type="evidence" value="ECO:0007669"/>
    <property type="project" value="TreeGrafter"/>
</dbReference>
<dbReference type="STRING" id="1367422.A0A178Z3P0"/>
<dbReference type="Pfam" id="PF16282">
    <property type="entry name" value="SANT_DAMP1_like"/>
    <property type="match status" value="1"/>
</dbReference>
<dbReference type="Proteomes" id="UP000078343">
    <property type="component" value="Unassembled WGS sequence"/>
</dbReference>
<evidence type="ECO:0000256" key="4">
    <source>
        <dbReference type="ARBA" id="ARBA00022853"/>
    </source>
</evidence>
<proteinExistence type="inferred from homology"/>
<feature type="compositionally biased region" description="Acidic residues" evidence="8">
    <location>
        <begin position="712"/>
        <end position="739"/>
    </location>
</feature>
<protein>
    <recommendedName>
        <fullName evidence="3">SWR1-complex protein 4</fullName>
    </recommendedName>
</protein>
<dbReference type="EMBL" id="LVYI01000014">
    <property type="protein sequence ID" value="OAP54344.1"/>
    <property type="molecule type" value="Genomic_DNA"/>
</dbReference>
<accession>A0A178Z3P0</accession>
<dbReference type="OrthoDB" id="19740at2759"/>
<dbReference type="GO" id="GO:0000812">
    <property type="term" value="C:Swr1 complex"/>
    <property type="evidence" value="ECO:0007669"/>
    <property type="project" value="TreeGrafter"/>
</dbReference>
<evidence type="ECO:0000256" key="6">
    <source>
        <dbReference type="ARBA" id="ARBA00023163"/>
    </source>
</evidence>
<evidence type="ECO:0000259" key="9">
    <source>
        <dbReference type="Pfam" id="PF16282"/>
    </source>
</evidence>
<dbReference type="RefSeq" id="XP_018687711.1">
    <property type="nucleotide sequence ID" value="XM_018842951.1"/>
</dbReference>
<dbReference type="GO" id="GO:0000122">
    <property type="term" value="P:negative regulation of transcription by RNA polymerase II"/>
    <property type="evidence" value="ECO:0007669"/>
    <property type="project" value="TreeGrafter"/>
</dbReference>
<feature type="compositionally biased region" description="Polar residues" evidence="8">
    <location>
        <begin position="367"/>
        <end position="377"/>
    </location>
</feature>
<feature type="compositionally biased region" description="Polar residues" evidence="8">
    <location>
        <begin position="535"/>
        <end position="547"/>
    </location>
</feature>
<name>A0A178Z3P0_9EURO</name>
<keyword evidence="6" id="KW-0804">Transcription</keyword>
<dbReference type="GO" id="GO:0035267">
    <property type="term" value="C:NuA4 histone acetyltransferase complex"/>
    <property type="evidence" value="ECO:0007669"/>
    <property type="project" value="InterPro"/>
</dbReference>
<feature type="compositionally biased region" description="Low complexity" evidence="8">
    <location>
        <begin position="793"/>
        <end position="803"/>
    </location>
</feature>
<dbReference type="Gene3D" id="1.10.10.60">
    <property type="entry name" value="Homeodomain-like"/>
    <property type="match status" value="1"/>
</dbReference>
<dbReference type="GeneID" id="30015613"/>
<feature type="compositionally biased region" description="Basic and acidic residues" evidence="8">
    <location>
        <begin position="629"/>
        <end position="644"/>
    </location>
</feature>
<feature type="compositionally biased region" description="Acidic residues" evidence="8">
    <location>
        <begin position="573"/>
        <end position="585"/>
    </location>
</feature>
<evidence type="ECO:0000313" key="11">
    <source>
        <dbReference type="Proteomes" id="UP000078343"/>
    </source>
</evidence>
<keyword evidence="4" id="KW-0156">Chromatin regulator</keyword>